<evidence type="ECO:0000313" key="4">
    <source>
        <dbReference type="Proteomes" id="UP000535937"/>
    </source>
</evidence>
<keyword evidence="2" id="KW-0812">Transmembrane</keyword>
<gene>
    <name evidence="3" type="ORF">FHS09_000898</name>
</gene>
<keyword evidence="2" id="KW-0472">Membrane</keyword>
<accession>A0A7W4Z9C5</accession>
<dbReference type="AlphaFoldDB" id="A0A7W4Z9C5"/>
<feature type="compositionally biased region" description="Low complexity" evidence="1">
    <location>
        <begin position="66"/>
        <end position="78"/>
    </location>
</feature>
<dbReference type="Proteomes" id="UP000535937">
    <property type="component" value="Unassembled WGS sequence"/>
</dbReference>
<dbReference type="InterPro" id="IPR020017">
    <property type="entry name" value="XapX_domain"/>
</dbReference>
<feature type="region of interest" description="Disordered" evidence="1">
    <location>
        <begin position="54"/>
        <end position="78"/>
    </location>
</feature>
<evidence type="ECO:0000313" key="3">
    <source>
        <dbReference type="EMBL" id="MBB3060085.1"/>
    </source>
</evidence>
<reference evidence="3 4" key="1">
    <citation type="submission" date="2020-08" db="EMBL/GenBank/DDBJ databases">
        <title>Genomic Encyclopedia of Type Strains, Phase III (KMG-III): the genomes of soil and plant-associated and newly described type strains.</title>
        <authorList>
            <person name="Whitman W."/>
        </authorList>
    </citation>
    <scope>NUCLEOTIDE SEQUENCE [LARGE SCALE GENOMIC DNA]</scope>
    <source>
        <strain evidence="3 4">CECT 8799</strain>
    </source>
</reference>
<evidence type="ECO:0000256" key="1">
    <source>
        <dbReference type="SAM" id="MobiDB-lite"/>
    </source>
</evidence>
<name>A0A7W4Z9C5_9GAMM</name>
<dbReference type="RefSeq" id="WP_221191791.1">
    <property type="nucleotide sequence ID" value="NZ_JACHWZ010000003.1"/>
</dbReference>
<dbReference type="EMBL" id="JACHWZ010000003">
    <property type="protein sequence ID" value="MBB3060085.1"/>
    <property type="molecule type" value="Genomic_DNA"/>
</dbReference>
<dbReference type="NCBIfam" id="TIGR03510">
    <property type="entry name" value="XapX"/>
    <property type="match status" value="1"/>
</dbReference>
<keyword evidence="4" id="KW-1185">Reference proteome</keyword>
<evidence type="ECO:0000256" key="2">
    <source>
        <dbReference type="SAM" id="Phobius"/>
    </source>
</evidence>
<sequence length="78" mass="7901">MKVVLGILLAFGIGVVCRLTGIPVPAPPVILGALLVVAMTSGYLIVDYLASHRPSKNKELCGGPTGSTKSSKSPGGKP</sequence>
<proteinExistence type="predicted"/>
<feature type="transmembrane region" description="Helical" evidence="2">
    <location>
        <begin position="28"/>
        <end position="50"/>
    </location>
</feature>
<comment type="caution">
    <text evidence="3">The sequence shown here is derived from an EMBL/GenBank/DDBJ whole genome shotgun (WGS) entry which is preliminary data.</text>
</comment>
<organism evidence="3 4">
    <name type="scientific">Microbulbifer rhizosphaerae</name>
    <dbReference type="NCBI Taxonomy" id="1562603"/>
    <lineage>
        <taxon>Bacteria</taxon>
        <taxon>Pseudomonadati</taxon>
        <taxon>Pseudomonadota</taxon>
        <taxon>Gammaproteobacteria</taxon>
        <taxon>Cellvibrionales</taxon>
        <taxon>Microbulbiferaceae</taxon>
        <taxon>Microbulbifer</taxon>
    </lineage>
</organism>
<keyword evidence="2" id="KW-1133">Transmembrane helix</keyword>
<protein>
    <submittedName>
        <fullName evidence="3">XapX domain-containing protein</fullName>
    </submittedName>
</protein>